<dbReference type="Proteomes" id="UP000499080">
    <property type="component" value="Unassembled WGS sequence"/>
</dbReference>
<reference evidence="1 2" key="1">
    <citation type="journal article" date="2019" name="Sci. Rep.">
        <title>Orb-weaving spider Araneus ventricosus genome elucidates the spidroin gene catalogue.</title>
        <authorList>
            <person name="Kono N."/>
            <person name="Nakamura H."/>
            <person name="Ohtoshi R."/>
            <person name="Moran D.A.P."/>
            <person name="Shinohara A."/>
            <person name="Yoshida Y."/>
            <person name="Fujiwara M."/>
            <person name="Mori M."/>
            <person name="Tomita M."/>
            <person name="Arakawa K."/>
        </authorList>
    </citation>
    <scope>NUCLEOTIDE SEQUENCE [LARGE SCALE GENOMIC DNA]</scope>
</reference>
<protein>
    <submittedName>
        <fullName evidence="1">Uncharacterized protein</fullName>
    </submittedName>
</protein>
<name>A0A4Y1ZVN2_ARAVE</name>
<dbReference type="AlphaFoldDB" id="A0A4Y1ZVN2"/>
<keyword evidence="2" id="KW-1185">Reference proteome</keyword>
<evidence type="ECO:0000313" key="2">
    <source>
        <dbReference type="Proteomes" id="UP000499080"/>
    </source>
</evidence>
<proteinExistence type="predicted"/>
<dbReference type="EMBL" id="BGPR01229588">
    <property type="protein sequence ID" value="GBL70543.1"/>
    <property type="molecule type" value="Genomic_DNA"/>
</dbReference>
<sequence>MEAMDMADPDLEVMEKDMVDMVTIKTVSCNIWEHQKIGYANQLSRDVKIMEMAAIEDKEAKHAKFCKCL</sequence>
<evidence type="ECO:0000313" key="1">
    <source>
        <dbReference type="EMBL" id="GBL70543.1"/>
    </source>
</evidence>
<accession>A0A4Y1ZVN2</accession>
<organism evidence="1 2">
    <name type="scientific">Araneus ventricosus</name>
    <name type="common">Orbweaver spider</name>
    <name type="synonym">Epeira ventricosa</name>
    <dbReference type="NCBI Taxonomy" id="182803"/>
    <lineage>
        <taxon>Eukaryota</taxon>
        <taxon>Metazoa</taxon>
        <taxon>Ecdysozoa</taxon>
        <taxon>Arthropoda</taxon>
        <taxon>Chelicerata</taxon>
        <taxon>Arachnida</taxon>
        <taxon>Araneae</taxon>
        <taxon>Araneomorphae</taxon>
        <taxon>Entelegynae</taxon>
        <taxon>Araneoidea</taxon>
        <taxon>Araneidae</taxon>
        <taxon>Araneus</taxon>
    </lineage>
</organism>
<gene>
    <name evidence="1" type="ORF">AVEN_237671_1</name>
</gene>
<comment type="caution">
    <text evidence="1">The sequence shown here is derived from an EMBL/GenBank/DDBJ whole genome shotgun (WGS) entry which is preliminary data.</text>
</comment>